<dbReference type="STRING" id="135208.A0A4Y9ZXB2"/>
<proteinExistence type="predicted"/>
<dbReference type="Proteomes" id="UP000298061">
    <property type="component" value="Unassembled WGS sequence"/>
</dbReference>
<sequence>MLQSTLQAQDAESKKLGQSHTTACFSLQLEDELAHAHKALDERETASSKCDGVIDRLHVENHEAVQTQVRLNVSEKFDTTQTGLSVAEAEIAVDKAPVHYLLVIFVFACYYFSLASASLSKGSKSHGEWGARHKGNTSNSASAGCWSRAKPVTNLTLLDFQSCAMLAVLADQEFVDAIEHLTISEEPKAVAVAA</sequence>
<dbReference type="AlphaFoldDB" id="A0A4Y9ZXB2"/>
<evidence type="ECO:0000313" key="2">
    <source>
        <dbReference type="Proteomes" id="UP000298061"/>
    </source>
</evidence>
<protein>
    <submittedName>
        <fullName evidence="1">Uncharacterized protein</fullName>
    </submittedName>
</protein>
<organism evidence="1 2">
    <name type="scientific">Hericium alpestre</name>
    <dbReference type="NCBI Taxonomy" id="135208"/>
    <lineage>
        <taxon>Eukaryota</taxon>
        <taxon>Fungi</taxon>
        <taxon>Dikarya</taxon>
        <taxon>Basidiomycota</taxon>
        <taxon>Agaricomycotina</taxon>
        <taxon>Agaricomycetes</taxon>
        <taxon>Russulales</taxon>
        <taxon>Hericiaceae</taxon>
        <taxon>Hericium</taxon>
    </lineage>
</organism>
<reference evidence="1 2" key="1">
    <citation type="submission" date="2019-02" db="EMBL/GenBank/DDBJ databases">
        <title>Genome sequencing of the rare red list fungi Hericium alpestre (H. flagellum).</title>
        <authorList>
            <person name="Buettner E."/>
            <person name="Kellner H."/>
        </authorList>
    </citation>
    <scope>NUCLEOTIDE SEQUENCE [LARGE SCALE GENOMIC DNA]</scope>
    <source>
        <strain evidence="1 2">DSM 108284</strain>
    </source>
</reference>
<gene>
    <name evidence="1" type="ORF">EWM64_g4505</name>
</gene>
<dbReference type="OrthoDB" id="10255000at2759"/>
<accession>A0A4Y9ZXB2</accession>
<evidence type="ECO:0000313" key="1">
    <source>
        <dbReference type="EMBL" id="TFY79506.1"/>
    </source>
</evidence>
<comment type="caution">
    <text evidence="1">The sequence shown here is derived from an EMBL/GenBank/DDBJ whole genome shotgun (WGS) entry which is preliminary data.</text>
</comment>
<keyword evidence="2" id="KW-1185">Reference proteome</keyword>
<name>A0A4Y9ZXB2_9AGAM</name>
<dbReference type="EMBL" id="SFCI01000490">
    <property type="protein sequence ID" value="TFY79506.1"/>
    <property type="molecule type" value="Genomic_DNA"/>
</dbReference>